<evidence type="ECO:0000256" key="6">
    <source>
        <dbReference type="SAM" id="Phobius"/>
    </source>
</evidence>
<dbReference type="NCBIfam" id="TIGR00225">
    <property type="entry name" value="prc"/>
    <property type="match status" value="1"/>
</dbReference>
<dbReference type="SUPFAM" id="SSF50156">
    <property type="entry name" value="PDZ domain-like"/>
    <property type="match status" value="1"/>
</dbReference>
<protein>
    <submittedName>
        <fullName evidence="8">Carboxyl-terminal processing protease</fullName>
        <ecNumber evidence="8">3.4.21.102</ecNumber>
    </submittedName>
</protein>
<organism evidence="8 9">
    <name type="scientific">Moheibacter stercoris</name>
    <dbReference type="NCBI Taxonomy" id="1628251"/>
    <lineage>
        <taxon>Bacteria</taxon>
        <taxon>Pseudomonadati</taxon>
        <taxon>Bacteroidota</taxon>
        <taxon>Flavobacteriia</taxon>
        <taxon>Flavobacteriales</taxon>
        <taxon>Weeksellaceae</taxon>
        <taxon>Moheibacter</taxon>
    </lineage>
</organism>
<dbReference type="GO" id="GO:0006508">
    <property type="term" value="P:proteolysis"/>
    <property type="evidence" value="ECO:0007669"/>
    <property type="project" value="UniProtKB-KW"/>
</dbReference>
<dbReference type="SMART" id="SM00245">
    <property type="entry name" value="TSPc"/>
    <property type="match status" value="1"/>
</dbReference>
<evidence type="ECO:0000256" key="5">
    <source>
        <dbReference type="RuleBase" id="RU004404"/>
    </source>
</evidence>
<feature type="transmembrane region" description="Helical" evidence="6">
    <location>
        <begin position="7"/>
        <end position="25"/>
    </location>
</feature>
<dbReference type="Gene3D" id="2.30.42.10">
    <property type="match status" value="1"/>
</dbReference>
<feature type="domain" description="PDZ" evidence="7">
    <location>
        <begin position="94"/>
        <end position="162"/>
    </location>
</feature>
<keyword evidence="4 5" id="KW-0720">Serine protease</keyword>
<evidence type="ECO:0000313" key="9">
    <source>
        <dbReference type="Proteomes" id="UP001549146"/>
    </source>
</evidence>
<dbReference type="InterPro" id="IPR005151">
    <property type="entry name" value="Tail-specific_protease"/>
</dbReference>
<keyword evidence="9" id="KW-1185">Reference proteome</keyword>
<keyword evidence="6" id="KW-0812">Transmembrane</keyword>
<dbReference type="InterPro" id="IPR036034">
    <property type="entry name" value="PDZ_sf"/>
</dbReference>
<comment type="caution">
    <text evidence="8">The sequence shown here is derived from an EMBL/GenBank/DDBJ whole genome shotgun (WGS) entry which is preliminary data.</text>
</comment>
<evidence type="ECO:0000256" key="2">
    <source>
        <dbReference type="ARBA" id="ARBA00022670"/>
    </source>
</evidence>
<dbReference type="RefSeq" id="WP_354506785.1">
    <property type="nucleotide sequence ID" value="NZ_JBEPMO010000002.1"/>
</dbReference>
<name>A0ABV2LQY7_9FLAO</name>
<dbReference type="PANTHER" id="PTHR32060">
    <property type="entry name" value="TAIL-SPECIFIC PROTEASE"/>
    <property type="match status" value="1"/>
</dbReference>
<dbReference type="CDD" id="cd07560">
    <property type="entry name" value="Peptidase_S41_CPP"/>
    <property type="match status" value="1"/>
</dbReference>
<dbReference type="GO" id="GO:0004252">
    <property type="term" value="F:serine-type endopeptidase activity"/>
    <property type="evidence" value="ECO:0007669"/>
    <property type="project" value="UniProtKB-EC"/>
</dbReference>
<keyword evidence="6" id="KW-1133">Transmembrane helix</keyword>
<dbReference type="Gene3D" id="3.30.750.44">
    <property type="match status" value="1"/>
</dbReference>
<dbReference type="SMART" id="SM00228">
    <property type="entry name" value="PDZ"/>
    <property type="match status" value="1"/>
</dbReference>
<proteinExistence type="inferred from homology"/>
<sequence length="527" mass="60041">MRTFLKILNAIFIALILMIIGFMLGRKYDIALDENDNLVGLEYSANEQKIRRLVSLIDNQYMEDVNTDSLVDNVINNILGQLDPHSSYLSKELLQNVTQQMTGNFKGIGIQVRKINDTLTITQVLEQSPNYGNLFIGDKILKIDSLNILGWSSENAQAIFKEKDIDNIQLTVFRENQVQVVDAKKGDVPVPSVVASLKINQDIGYIKLVRFAEKSADEMHEALKDLNEEGMKTLILDLRGNPGGIMSVAEKIADEFLTKNELIVYTQDKDEKRKYIYATNKGLFEKGKVYVLIDEGSASSSEIVAGALQEYGRATIVGRRSFGKGLVQREINLGDGTRVRLTVAHYYTPSGRSIQRPYEEGNKAYSEELYRRVKSGELHYKDSIKINKDLEYKTPSGKIVYGGGGIIPDEFVSVDTMQLKGWVLQNAYSESNQNFFFKKIMENRYNPIFFSQKLFLDYYDVTPIYEEYLGVLGILEERLSEEEIQLMKNFIKSSIAEELFGVNALYTVWWQEDSMIQRVLELENIPN</sequence>
<dbReference type="InterPro" id="IPR029045">
    <property type="entry name" value="ClpP/crotonase-like_dom_sf"/>
</dbReference>
<evidence type="ECO:0000313" key="8">
    <source>
        <dbReference type="EMBL" id="MET3730970.1"/>
    </source>
</evidence>
<dbReference type="Gene3D" id="3.90.226.10">
    <property type="entry name" value="2-enoyl-CoA Hydratase, Chain A, domain 1"/>
    <property type="match status" value="1"/>
</dbReference>
<dbReference type="InterPro" id="IPR001478">
    <property type="entry name" value="PDZ"/>
</dbReference>
<keyword evidence="2 5" id="KW-0645">Protease</keyword>
<dbReference type="PANTHER" id="PTHR32060:SF30">
    <property type="entry name" value="CARBOXY-TERMINAL PROCESSING PROTEASE CTPA"/>
    <property type="match status" value="1"/>
</dbReference>
<reference evidence="8 9" key="1">
    <citation type="submission" date="2024-06" db="EMBL/GenBank/DDBJ databases">
        <title>Genomic Encyclopedia of Type Strains, Phase IV (KMG-IV): sequencing the most valuable type-strain genomes for metagenomic binning, comparative biology and taxonomic classification.</title>
        <authorList>
            <person name="Goeker M."/>
        </authorList>
    </citation>
    <scope>NUCLEOTIDE SEQUENCE [LARGE SCALE GENOMIC DNA]</scope>
    <source>
        <strain evidence="8 9">DSM 29388</strain>
    </source>
</reference>
<dbReference type="PROSITE" id="PS50106">
    <property type="entry name" value="PDZ"/>
    <property type="match status" value="1"/>
</dbReference>
<gene>
    <name evidence="8" type="ORF">ABID46_000529</name>
</gene>
<dbReference type="EMBL" id="JBEPMO010000002">
    <property type="protein sequence ID" value="MET3730970.1"/>
    <property type="molecule type" value="Genomic_DNA"/>
</dbReference>
<dbReference type="Pfam" id="PF03572">
    <property type="entry name" value="Peptidase_S41"/>
    <property type="match status" value="1"/>
</dbReference>
<comment type="similarity">
    <text evidence="1 5">Belongs to the peptidase S41A family.</text>
</comment>
<evidence type="ECO:0000256" key="3">
    <source>
        <dbReference type="ARBA" id="ARBA00022801"/>
    </source>
</evidence>
<dbReference type="InterPro" id="IPR004447">
    <property type="entry name" value="Peptidase_S41A"/>
</dbReference>
<dbReference type="SUPFAM" id="SSF52096">
    <property type="entry name" value="ClpP/crotonase"/>
    <property type="match status" value="1"/>
</dbReference>
<evidence type="ECO:0000259" key="7">
    <source>
        <dbReference type="PROSITE" id="PS50106"/>
    </source>
</evidence>
<keyword evidence="6" id="KW-0472">Membrane</keyword>
<dbReference type="Pfam" id="PF13180">
    <property type="entry name" value="PDZ_2"/>
    <property type="match status" value="1"/>
</dbReference>
<keyword evidence="3 5" id="KW-0378">Hydrolase</keyword>
<dbReference type="Proteomes" id="UP001549146">
    <property type="component" value="Unassembled WGS sequence"/>
</dbReference>
<evidence type="ECO:0000256" key="1">
    <source>
        <dbReference type="ARBA" id="ARBA00009179"/>
    </source>
</evidence>
<evidence type="ECO:0000256" key="4">
    <source>
        <dbReference type="ARBA" id="ARBA00022825"/>
    </source>
</evidence>
<dbReference type="EC" id="3.4.21.102" evidence="8"/>
<accession>A0ABV2LQY7</accession>